<keyword evidence="1" id="KW-0805">Transcription regulation</keyword>
<dbReference type="AlphaFoldDB" id="A0AA88KW89"/>
<protein>
    <submittedName>
        <fullName evidence="4">Uncharacterized protein</fullName>
    </submittedName>
</protein>
<keyword evidence="3" id="KW-0675">Receptor</keyword>
<evidence type="ECO:0000256" key="1">
    <source>
        <dbReference type="ARBA" id="ARBA00023015"/>
    </source>
</evidence>
<sequence length="143" mass="16053">MSAYLDSMSDDGGVKGELDLSSKQNISKLQVKAAKKLREHSTNRYTVNPADATFTKIDFETKITKLQDRAAEKLRENSTNRYAVNPDRDTQVMMLLPRLRLLRSAIVEEIFFSGLTGSIRIWNVILIVLQMDTLKTTAAAGKC</sequence>
<evidence type="ECO:0000313" key="5">
    <source>
        <dbReference type="Proteomes" id="UP001187531"/>
    </source>
</evidence>
<dbReference type="Gene3D" id="1.10.565.10">
    <property type="entry name" value="Retinoid X Receptor"/>
    <property type="match status" value="1"/>
</dbReference>
<keyword evidence="5" id="KW-1185">Reference proteome</keyword>
<name>A0AA88KW89_ARTSF</name>
<dbReference type="EMBL" id="JAVRJZ010000021">
    <property type="protein sequence ID" value="KAK2704591.1"/>
    <property type="molecule type" value="Genomic_DNA"/>
</dbReference>
<proteinExistence type="predicted"/>
<evidence type="ECO:0000313" key="4">
    <source>
        <dbReference type="EMBL" id="KAK2704591.1"/>
    </source>
</evidence>
<organism evidence="4 5">
    <name type="scientific">Artemia franciscana</name>
    <name type="common">Brine shrimp</name>
    <name type="synonym">Artemia sanfranciscana</name>
    <dbReference type="NCBI Taxonomy" id="6661"/>
    <lineage>
        <taxon>Eukaryota</taxon>
        <taxon>Metazoa</taxon>
        <taxon>Ecdysozoa</taxon>
        <taxon>Arthropoda</taxon>
        <taxon>Crustacea</taxon>
        <taxon>Branchiopoda</taxon>
        <taxon>Anostraca</taxon>
        <taxon>Artemiidae</taxon>
        <taxon>Artemia</taxon>
    </lineage>
</organism>
<comment type="caution">
    <text evidence="4">The sequence shown here is derived from an EMBL/GenBank/DDBJ whole genome shotgun (WGS) entry which is preliminary data.</text>
</comment>
<evidence type="ECO:0000256" key="2">
    <source>
        <dbReference type="ARBA" id="ARBA00023163"/>
    </source>
</evidence>
<dbReference type="InterPro" id="IPR035500">
    <property type="entry name" value="NHR-like_dom_sf"/>
</dbReference>
<dbReference type="SUPFAM" id="SSF48508">
    <property type="entry name" value="Nuclear receptor ligand-binding domain"/>
    <property type="match status" value="1"/>
</dbReference>
<keyword evidence="2" id="KW-0804">Transcription</keyword>
<evidence type="ECO:0000256" key="3">
    <source>
        <dbReference type="ARBA" id="ARBA00023170"/>
    </source>
</evidence>
<gene>
    <name evidence="4" type="ORF">QYM36_016853</name>
</gene>
<reference evidence="4" key="1">
    <citation type="submission" date="2023-07" db="EMBL/GenBank/DDBJ databases">
        <title>Chromosome-level genome assembly of Artemia franciscana.</title>
        <authorList>
            <person name="Jo E."/>
        </authorList>
    </citation>
    <scope>NUCLEOTIDE SEQUENCE</scope>
    <source>
        <tissue evidence="4">Whole body</tissue>
    </source>
</reference>
<dbReference type="Proteomes" id="UP001187531">
    <property type="component" value="Unassembled WGS sequence"/>
</dbReference>
<accession>A0AA88KW89</accession>